<evidence type="ECO:0000256" key="2">
    <source>
        <dbReference type="ARBA" id="ARBA00022475"/>
    </source>
</evidence>
<feature type="transmembrane region" description="Helical" evidence="6">
    <location>
        <begin position="135"/>
        <end position="153"/>
    </location>
</feature>
<keyword evidence="4 6" id="KW-1133">Transmembrane helix</keyword>
<evidence type="ECO:0000256" key="4">
    <source>
        <dbReference type="ARBA" id="ARBA00022989"/>
    </source>
</evidence>
<dbReference type="CDD" id="cd06580">
    <property type="entry name" value="TM_PBP1_transp_TpRbsC_like"/>
    <property type="match status" value="1"/>
</dbReference>
<dbReference type="GO" id="GO:0005886">
    <property type="term" value="C:plasma membrane"/>
    <property type="evidence" value="ECO:0007669"/>
    <property type="project" value="UniProtKB-SubCell"/>
</dbReference>
<dbReference type="Pfam" id="PF02653">
    <property type="entry name" value="BPD_transp_2"/>
    <property type="match status" value="1"/>
</dbReference>
<feature type="transmembrane region" description="Helical" evidence="6">
    <location>
        <begin position="217"/>
        <end position="249"/>
    </location>
</feature>
<feature type="transmembrane region" description="Helical" evidence="6">
    <location>
        <begin position="174"/>
        <end position="197"/>
    </location>
</feature>
<reference evidence="7" key="1">
    <citation type="submission" date="2018-05" db="EMBL/GenBank/DDBJ databases">
        <authorList>
            <person name="Lanie J.A."/>
            <person name="Ng W.-L."/>
            <person name="Kazmierczak K.M."/>
            <person name="Andrzejewski T.M."/>
            <person name="Davidsen T.M."/>
            <person name="Wayne K.J."/>
            <person name="Tettelin H."/>
            <person name="Glass J.I."/>
            <person name="Rusch D."/>
            <person name="Podicherti R."/>
            <person name="Tsui H.-C.T."/>
            <person name="Winkler M.E."/>
        </authorList>
    </citation>
    <scope>NUCLEOTIDE SEQUENCE</scope>
</reference>
<sequence length="289" mass="30714">MARATPLIFTGLAAAVAFRAKFWNIGAEGQLYCGAMAATLVGTGVIDLPAPIMIPMLFIAGALAGCLILLVPVVLKTHMKVDEVVTTLLLNFVILLFVNMLLEGPWKDPMAMGWPQAARIIDNGVLPTIVAKSRLHFGIIIALVMSVVMWAILRFTVWGYEIRAVGYNQQASTFFGISINKSVLMVALFSGGLAGMAGVSEVAGLKGYLTLTLSPGFGYTGIAVAMLAQLHPIGVIVSAIFLASIYVGADAMSRTVNIPNYIADILVAISLLSVLVGAMLTRFRIVWGK</sequence>
<organism evidence="7">
    <name type="scientific">marine metagenome</name>
    <dbReference type="NCBI Taxonomy" id="408172"/>
    <lineage>
        <taxon>unclassified sequences</taxon>
        <taxon>metagenomes</taxon>
        <taxon>ecological metagenomes</taxon>
    </lineage>
</organism>
<evidence type="ECO:0000256" key="6">
    <source>
        <dbReference type="SAM" id="Phobius"/>
    </source>
</evidence>
<comment type="subcellular location">
    <subcellularLocation>
        <location evidence="1">Cell membrane</location>
        <topology evidence="1">Multi-pass membrane protein</topology>
    </subcellularLocation>
</comment>
<evidence type="ECO:0000256" key="1">
    <source>
        <dbReference type="ARBA" id="ARBA00004651"/>
    </source>
</evidence>
<evidence type="ECO:0000256" key="5">
    <source>
        <dbReference type="ARBA" id="ARBA00023136"/>
    </source>
</evidence>
<dbReference type="PANTHER" id="PTHR47089">
    <property type="entry name" value="ABC TRANSPORTER, PERMEASE PROTEIN"/>
    <property type="match status" value="1"/>
</dbReference>
<evidence type="ECO:0008006" key="8">
    <source>
        <dbReference type="Google" id="ProtNLM"/>
    </source>
</evidence>
<feature type="transmembrane region" description="Helical" evidence="6">
    <location>
        <begin position="52"/>
        <end position="75"/>
    </location>
</feature>
<dbReference type="InterPro" id="IPR001851">
    <property type="entry name" value="ABC_transp_permease"/>
</dbReference>
<name>A0A381TJK4_9ZZZZ</name>
<keyword evidence="3 6" id="KW-0812">Transmembrane</keyword>
<keyword evidence="5 6" id="KW-0472">Membrane</keyword>
<gene>
    <name evidence="7" type="ORF">METZ01_LOCUS69074</name>
</gene>
<evidence type="ECO:0000256" key="3">
    <source>
        <dbReference type="ARBA" id="ARBA00022692"/>
    </source>
</evidence>
<accession>A0A381TJK4</accession>
<dbReference type="PANTHER" id="PTHR47089:SF1">
    <property type="entry name" value="GUANOSINE ABC TRANSPORTER PERMEASE PROTEIN NUPP"/>
    <property type="match status" value="1"/>
</dbReference>
<dbReference type="EMBL" id="UINC01004699">
    <property type="protein sequence ID" value="SVA16220.1"/>
    <property type="molecule type" value="Genomic_DNA"/>
</dbReference>
<dbReference type="AlphaFoldDB" id="A0A381TJK4"/>
<feature type="transmembrane region" description="Helical" evidence="6">
    <location>
        <begin position="84"/>
        <end position="102"/>
    </location>
</feature>
<dbReference type="GO" id="GO:0022857">
    <property type="term" value="F:transmembrane transporter activity"/>
    <property type="evidence" value="ECO:0007669"/>
    <property type="project" value="InterPro"/>
</dbReference>
<proteinExistence type="predicted"/>
<protein>
    <recommendedName>
        <fullName evidence="8">ABC transporter permease</fullName>
    </recommendedName>
</protein>
<evidence type="ECO:0000313" key="7">
    <source>
        <dbReference type="EMBL" id="SVA16220.1"/>
    </source>
</evidence>
<keyword evidence="2" id="KW-1003">Cell membrane</keyword>
<feature type="transmembrane region" description="Helical" evidence="6">
    <location>
        <begin position="261"/>
        <end position="280"/>
    </location>
</feature>